<sequence>MQGLFTVKVTSSLLCPRHEMEEPRIKYILLRDRVGQAVEKNMLSQGLTTKSTPIQILRGELFEGAPEVEQPTDFTKVAVVGIERKSLRLKCPKEDVTRLSEEETNLLLAITSSEGRYQTYIAKRRLASGRQLVDGSAVFVKVKGFLKVLPGVVRYKGELPPSLGTWFGVELIKNPGSGTCTGTFRNKKYFTCAPDSGVFVGLDKLTPREDEEDLKSQKVAKKDENTQTSLKTRLKDSIWSFWKGTHKQRSFKEIKGVLKIDERVVTFMNDNPARGTVRYIGEEKDSTGNVYIIVGLEMDERIGAGCGKRLGHLLFICMPGHAAFVPVESVIPEKDFDENPEKPEKQEARGKWGQIHEDEMCARSMNYVKPSGTSKESVKKLRRTNSMTSAETELVVAAGESSKTDPQEFIERQRQILREFEGKNIQDNQDNDVIMQDEERTDSAENFPFKDNHFSVGTKIITVQPGLSNKELLYYIIS</sequence>
<dbReference type="PROSITE" id="PS50245">
    <property type="entry name" value="CAP_GLY_2"/>
    <property type="match status" value="1"/>
</dbReference>
<feature type="domain" description="CAP-Gly" evidence="1">
    <location>
        <begin position="157"/>
        <end position="201"/>
    </location>
</feature>
<dbReference type="GO" id="GO:0016787">
    <property type="term" value="F:hydrolase activity"/>
    <property type="evidence" value="ECO:0007669"/>
    <property type="project" value="UniProtKB-KW"/>
</dbReference>
<dbReference type="Pfam" id="PF01302">
    <property type="entry name" value="CAP_GLY"/>
    <property type="match status" value="2"/>
</dbReference>
<dbReference type="InterPro" id="IPR036859">
    <property type="entry name" value="CAP-Gly_dom_sf"/>
</dbReference>
<dbReference type="OrthoDB" id="5984635at2759"/>
<keyword evidence="3" id="KW-1185">Reference proteome</keyword>
<reference evidence="3" key="1">
    <citation type="journal article" date="2017" name="bioRxiv">
        <title>Comparative analysis of the genomes of Stylophora pistillata and Acropora digitifera provides evidence for extensive differences between species of corals.</title>
        <authorList>
            <person name="Voolstra C.R."/>
            <person name="Li Y."/>
            <person name="Liew Y.J."/>
            <person name="Baumgarten S."/>
            <person name="Zoccola D."/>
            <person name="Flot J.-F."/>
            <person name="Tambutte S."/>
            <person name="Allemand D."/>
            <person name="Aranda M."/>
        </authorList>
    </citation>
    <scope>NUCLEOTIDE SEQUENCE [LARGE SCALE GENOMIC DNA]</scope>
</reference>
<evidence type="ECO:0000313" key="2">
    <source>
        <dbReference type="EMBL" id="PFX11741.1"/>
    </source>
</evidence>
<dbReference type="SMART" id="SM01052">
    <property type="entry name" value="CAP_GLY"/>
    <property type="match status" value="2"/>
</dbReference>
<keyword evidence="2" id="KW-0378">Hydrolase</keyword>
<organism evidence="2 3">
    <name type="scientific">Stylophora pistillata</name>
    <name type="common">Smooth cauliflower coral</name>
    <dbReference type="NCBI Taxonomy" id="50429"/>
    <lineage>
        <taxon>Eukaryota</taxon>
        <taxon>Metazoa</taxon>
        <taxon>Cnidaria</taxon>
        <taxon>Anthozoa</taxon>
        <taxon>Hexacorallia</taxon>
        <taxon>Scleractinia</taxon>
        <taxon>Astrocoeniina</taxon>
        <taxon>Pocilloporidae</taxon>
        <taxon>Stylophora</taxon>
    </lineage>
</organism>
<dbReference type="EMBL" id="LSMT01001947">
    <property type="protein sequence ID" value="PFX11741.1"/>
    <property type="molecule type" value="Genomic_DNA"/>
</dbReference>
<name>A0A2B4R268_STYPI</name>
<dbReference type="Proteomes" id="UP000225706">
    <property type="component" value="Unassembled WGS sequence"/>
</dbReference>
<proteinExistence type="predicted"/>
<evidence type="ECO:0000259" key="1">
    <source>
        <dbReference type="PROSITE" id="PS50245"/>
    </source>
</evidence>
<comment type="caution">
    <text evidence="2">The sequence shown here is derived from an EMBL/GenBank/DDBJ whole genome shotgun (WGS) entry which is preliminary data.</text>
</comment>
<accession>A0A2B4R268</accession>
<protein>
    <submittedName>
        <fullName evidence="2">Ubiquitin carboxyl-terminal hydrolase CYLD</fullName>
    </submittedName>
</protein>
<dbReference type="AlphaFoldDB" id="A0A2B4R268"/>
<gene>
    <name evidence="2" type="primary">CYLD</name>
    <name evidence="2" type="ORF">AWC38_SpisGene24424</name>
</gene>
<evidence type="ECO:0000313" key="3">
    <source>
        <dbReference type="Proteomes" id="UP000225706"/>
    </source>
</evidence>
<dbReference type="STRING" id="50429.A0A2B4R268"/>
<dbReference type="SUPFAM" id="SSF74924">
    <property type="entry name" value="Cap-Gly domain"/>
    <property type="match status" value="2"/>
</dbReference>
<dbReference type="Gene3D" id="2.30.30.190">
    <property type="entry name" value="CAP Gly-rich-like domain"/>
    <property type="match status" value="2"/>
</dbReference>
<dbReference type="InterPro" id="IPR000938">
    <property type="entry name" value="CAP-Gly_domain"/>
</dbReference>